<dbReference type="InterPro" id="IPR050833">
    <property type="entry name" value="Poly_Biosynth_Transport"/>
</dbReference>
<evidence type="ECO:0000313" key="8">
    <source>
        <dbReference type="Proteomes" id="UP000325055"/>
    </source>
</evidence>
<feature type="transmembrane region" description="Helical" evidence="6">
    <location>
        <begin position="443"/>
        <end position="462"/>
    </location>
</feature>
<dbReference type="EMBL" id="VVYW01000009">
    <property type="protein sequence ID" value="KAA5408703.1"/>
    <property type="molecule type" value="Genomic_DNA"/>
</dbReference>
<dbReference type="GO" id="GO:0005886">
    <property type="term" value="C:plasma membrane"/>
    <property type="evidence" value="ECO:0007669"/>
    <property type="project" value="UniProtKB-SubCell"/>
</dbReference>
<feature type="transmembrane region" description="Helical" evidence="6">
    <location>
        <begin position="343"/>
        <end position="364"/>
    </location>
</feature>
<dbReference type="Proteomes" id="UP000325055">
    <property type="component" value="Unassembled WGS sequence"/>
</dbReference>
<dbReference type="RefSeq" id="WP_149949846.1">
    <property type="nucleotide sequence ID" value="NZ_RCXI01000009.1"/>
</dbReference>
<evidence type="ECO:0000256" key="1">
    <source>
        <dbReference type="ARBA" id="ARBA00004651"/>
    </source>
</evidence>
<evidence type="ECO:0000256" key="3">
    <source>
        <dbReference type="ARBA" id="ARBA00022692"/>
    </source>
</evidence>
<dbReference type="AlphaFoldDB" id="A0A5M6A8E7"/>
<feature type="transmembrane region" description="Helical" evidence="6">
    <location>
        <begin position="313"/>
        <end position="337"/>
    </location>
</feature>
<feature type="transmembrane region" description="Helical" evidence="6">
    <location>
        <begin position="85"/>
        <end position="105"/>
    </location>
</feature>
<accession>A0A5M6A8E7</accession>
<feature type="transmembrane region" description="Helical" evidence="6">
    <location>
        <begin position="21"/>
        <end position="39"/>
    </location>
</feature>
<reference evidence="7 8" key="1">
    <citation type="journal article" date="2019" name="Nat. Med.">
        <title>A library of human gut bacterial isolates paired with longitudinal multiomics data enables mechanistic microbiome research.</title>
        <authorList>
            <person name="Poyet M."/>
            <person name="Groussin M."/>
            <person name="Gibbons S.M."/>
            <person name="Avila-Pacheco J."/>
            <person name="Jiang X."/>
            <person name="Kearney S.M."/>
            <person name="Perrotta A.R."/>
            <person name="Berdy B."/>
            <person name="Zhao S."/>
            <person name="Lieberman T.D."/>
            <person name="Swanson P.K."/>
            <person name="Smith M."/>
            <person name="Roesemann S."/>
            <person name="Alexander J.E."/>
            <person name="Rich S.A."/>
            <person name="Livny J."/>
            <person name="Vlamakis H."/>
            <person name="Clish C."/>
            <person name="Bullock K."/>
            <person name="Deik A."/>
            <person name="Scott J."/>
            <person name="Pierce K.A."/>
            <person name="Xavier R.J."/>
            <person name="Alm E.J."/>
        </authorList>
    </citation>
    <scope>NUCLEOTIDE SEQUENCE [LARGE SCALE GENOMIC DNA]</scope>
    <source>
        <strain evidence="7 8">BIOML-A7</strain>
    </source>
</reference>
<comment type="caution">
    <text evidence="7">The sequence shown here is derived from an EMBL/GenBank/DDBJ whole genome shotgun (WGS) entry which is preliminary data.</text>
</comment>
<organism evidence="7 8">
    <name type="scientific">Bacteroides cellulosilyticus</name>
    <dbReference type="NCBI Taxonomy" id="246787"/>
    <lineage>
        <taxon>Bacteria</taxon>
        <taxon>Pseudomonadati</taxon>
        <taxon>Bacteroidota</taxon>
        <taxon>Bacteroidia</taxon>
        <taxon>Bacteroidales</taxon>
        <taxon>Bacteroidaceae</taxon>
        <taxon>Bacteroides</taxon>
    </lineage>
</organism>
<dbReference type="CDD" id="cd12082">
    <property type="entry name" value="MATE_like"/>
    <property type="match status" value="1"/>
</dbReference>
<keyword evidence="3 6" id="KW-0812">Transmembrane</keyword>
<evidence type="ECO:0000256" key="5">
    <source>
        <dbReference type="ARBA" id="ARBA00023136"/>
    </source>
</evidence>
<feature type="transmembrane region" description="Helical" evidence="6">
    <location>
        <begin position="125"/>
        <end position="147"/>
    </location>
</feature>
<feature type="transmembrane region" description="Helical" evidence="6">
    <location>
        <begin position="45"/>
        <end position="64"/>
    </location>
</feature>
<gene>
    <name evidence="7" type="ORF">F2Y86_12960</name>
</gene>
<proteinExistence type="predicted"/>
<name>A0A5M6A8E7_9BACE</name>
<feature type="transmembrane region" description="Helical" evidence="6">
    <location>
        <begin position="404"/>
        <end position="423"/>
    </location>
</feature>
<keyword evidence="5 6" id="KW-0472">Membrane</keyword>
<protein>
    <submittedName>
        <fullName evidence="7">MATE family efflux transporter</fullName>
    </submittedName>
</protein>
<feature type="transmembrane region" description="Helical" evidence="6">
    <location>
        <begin position="159"/>
        <end position="182"/>
    </location>
</feature>
<evidence type="ECO:0000256" key="2">
    <source>
        <dbReference type="ARBA" id="ARBA00022475"/>
    </source>
</evidence>
<comment type="subcellular location">
    <subcellularLocation>
        <location evidence="1">Cell membrane</location>
        <topology evidence="1">Multi-pass membrane protein</topology>
    </subcellularLocation>
</comment>
<keyword evidence="2" id="KW-1003">Cell membrane</keyword>
<feature type="transmembrane region" description="Helical" evidence="6">
    <location>
        <begin position="188"/>
        <end position="207"/>
    </location>
</feature>
<feature type="transmembrane region" description="Helical" evidence="6">
    <location>
        <begin position="376"/>
        <end position="398"/>
    </location>
</feature>
<evidence type="ECO:0000313" key="7">
    <source>
        <dbReference type="EMBL" id="KAA5408703.1"/>
    </source>
</evidence>
<evidence type="ECO:0000256" key="6">
    <source>
        <dbReference type="SAM" id="Phobius"/>
    </source>
</evidence>
<sequence length="506" mass="58201">MTIENNKRIAKNTLFLYMRMFLVMGVSLFTVRIILNALGVIDYGIYNVVGGITILFSFLSNTMAHASQRFFAYELGCNNRQKLVLLFKANMTIYAIISLIVIALTETVGLWFLNEKMQIPVDRMLAAQWVYQFSIFAFIFSMFATPYKAVILAREKMSLFAYISIVEVFAKLLVAYLMIIISGDKLKAYAVFQFLVISGISITYILICRKKYKECRFAFTWNKQYISEICTYTSWSFYGHASMSLRSQGVNILLNLFFGPVVNTARGIAFQINAAITNFYMNFFQAVKPQIIKLYAQKNFHELFLLIYRSSRFCYYLMLIVSVPLLLETHYILKLWLGNVPEYVVTFTRITIITTLVDSITPALGACADATGKIRLYQLFVGTIIIMNIPLSWFVLYLGYPPEAAMYVILFISIVTLFVKLYLLKTMIGLSFELYFHEVLKKIGFVTFIAILLPVCCLFFTNEGFPRFCLVTVISICWVSISVLEFGLTDRERQLIIFNLKSKIIK</sequence>
<dbReference type="PANTHER" id="PTHR30250">
    <property type="entry name" value="PST FAMILY PREDICTED COLANIC ACID TRANSPORTER"/>
    <property type="match status" value="1"/>
</dbReference>
<keyword evidence="4 6" id="KW-1133">Transmembrane helix</keyword>
<feature type="transmembrane region" description="Helical" evidence="6">
    <location>
        <begin position="468"/>
        <end position="488"/>
    </location>
</feature>
<evidence type="ECO:0000256" key="4">
    <source>
        <dbReference type="ARBA" id="ARBA00022989"/>
    </source>
</evidence>
<dbReference type="PANTHER" id="PTHR30250:SF26">
    <property type="entry name" value="PSMA PROTEIN"/>
    <property type="match status" value="1"/>
</dbReference>